<dbReference type="SUPFAM" id="SSF50978">
    <property type="entry name" value="WD40 repeat-like"/>
    <property type="match status" value="1"/>
</dbReference>
<feature type="compositionally biased region" description="Low complexity" evidence="6">
    <location>
        <begin position="349"/>
        <end position="364"/>
    </location>
</feature>
<dbReference type="OrthoDB" id="21128at2759"/>
<evidence type="ECO:0000256" key="1">
    <source>
        <dbReference type="ARBA" id="ARBA00004201"/>
    </source>
</evidence>
<sequence>MSTPGDLQALFASIKPRPPSASPSGTPSAEAQQRRGPMPPQSASFHFPHGYNQPTVSSPLYSPPVTGTPPHRGSDIISPNVSTPRNEAIPPPSANADRASSLLSLLKLSQPSTSTSSPKPQQEEEISAAGIAKDAGEGTPTGTRPGHGRGISASDLVASFMGKPAAQATAAAGSFSGNVGVQQGKDGPVERPVTASSAENAQDMLLRLLNRPKPQASISEELIRPSTSKLGAETTDVRAMHTTGIEAAIPAKRQAEQSFEARPSPMRMFGGRDSREDTPFAPPAQQPSGPETIFTYINPFEQLAAASPRNRTPQEMKHESDRETPAVEVLNAKKAVSPAANGATQQSEPADASAASKAPKPAASVETPRAQEDKPEATVFAEEALVEPKKETIAEALGEVEEEVEAVLAETLDEPLDIKQEPEEEDAKQVMSALADELQKTVIGDEKEPEKVDTEAATKTVPRAAAEGLEGPAGEAANGDLAEELWENEVERVIPVYNFPIKPFVSITWKGTTDVPVSIRDDGVMDIARLKKDFDQLDRSLTSASSDYIVYALAKNGGMRIIRQEDGVDRQVFRSSKDRIFNVALCSTPAGSTGKEQTVLGIGVSGTVYWATVSKPDYDLFEKDSLDKESLVFPPFPASDENTSGGQLKTRAKRSSRHPEFFAIGRGKSIHVVWPHLAMSPKYGVTSQQRKVDTEKFFKEKSLKIATGKAGKDFIFSDDDTVIVSLDKTGRMRFWDIRDMGYGKAPPNDIRAPLLTLVTGSPSEKTWPTSVLFIDKQRPYQRATALRYVLVGLKQNHTLQLWDIALGKAIQEVNFPHSHESDAICSVAYHPASGIIVVGHPTRNSIYFIHLSSPIYSLPPFSQAGYIQQIAEKDEKLLKPESTACMSGIRELSFGNRGQLRSLELLPLKASSAQKGKDDHSLFELYVMHSRGVTCLNIKKADLGWSIDNKIVQPVNALQGGLIEINDLQAFPAPLDAQSVNGNGKEPLKKTSSQEIEPTTNNVESSRNQSPAKPSPKKKGAEASDLQEQVTPAVEKSERKKKKKTADAVKAKEANNVDSQPDQQVSEPLRTSIAMASTQSITPGAAAGPSVPDINVGVSAGFLDKEIKKIEKAVGSEFSKSLHRELDTLYHRFNEDRRTQDAAATARQDAVLRLLSSTLTENIEQSLTRIIAGNVQAMVVPALVKVTATSMDRQINDSLGEHLNAAIPKALENCLPDAVSNALQNQNTVNSISELIAATISSRVESEVSQILRKTVLPAFETKYAHLAEKMSKDAENRFATKLKQYEVKQQADSTKIDQLTALVGNLSEVVAKMASTQTSFQNEVLDFHRQLGGHLEPVHEAPVVPPPALEVPVTAPSAEELEIAEIRQSMANGSHEEASWMQSEQQAELFNQVFINYQPSYLASLAPIVALSVSVAISTSFDANVMVRLAWLHFILHNINFMDRDIVEVVPQIMHVLLQRLEGLYMAVAKDTPHDPILPKIPPLVRRARELQSFRG</sequence>
<dbReference type="InterPro" id="IPR055393">
    <property type="entry name" value="Beta-prop_EDC4L"/>
</dbReference>
<gene>
    <name evidence="8" type="ORF">AJ80_05522</name>
</gene>
<dbReference type="InterPro" id="IPR015943">
    <property type="entry name" value="WD40/YVTN_repeat-like_dom_sf"/>
</dbReference>
<dbReference type="GO" id="GO:0031087">
    <property type="term" value="P:deadenylation-independent decapping of nuclear-transcribed mRNA"/>
    <property type="evidence" value="ECO:0007669"/>
    <property type="project" value="InterPro"/>
</dbReference>
<dbReference type="Pfam" id="PF24106">
    <property type="entry name" value="Beta-prop_EDC4L"/>
    <property type="match status" value="1"/>
</dbReference>
<comment type="caution">
    <text evidence="8">The sequence shown here is derived from an EMBL/GenBank/DDBJ whole genome shotgun (WGS) entry which is preliminary data.</text>
</comment>
<organism evidence="8 9">
    <name type="scientific">Polytolypa hystricis (strain UAMH7299)</name>
    <dbReference type="NCBI Taxonomy" id="1447883"/>
    <lineage>
        <taxon>Eukaryota</taxon>
        <taxon>Fungi</taxon>
        <taxon>Dikarya</taxon>
        <taxon>Ascomycota</taxon>
        <taxon>Pezizomycotina</taxon>
        <taxon>Eurotiomycetes</taxon>
        <taxon>Eurotiomycetidae</taxon>
        <taxon>Onygenales</taxon>
        <taxon>Onygenales incertae sedis</taxon>
        <taxon>Polytolypa</taxon>
    </lineage>
</organism>
<feature type="region of interest" description="Disordered" evidence="6">
    <location>
        <begin position="246"/>
        <end position="376"/>
    </location>
</feature>
<reference evidence="8 9" key="1">
    <citation type="submission" date="2017-10" db="EMBL/GenBank/DDBJ databases">
        <title>Comparative genomics in systemic dimorphic fungi from Ajellomycetaceae.</title>
        <authorList>
            <person name="Munoz J.F."/>
            <person name="Mcewen J.G."/>
            <person name="Clay O.K."/>
            <person name="Cuomo C.A."/>
        </authorList>
    </citation>
    <scope>NUCLEOTIDE SEQUENCE [LARGE SCALE GENOMIC DNA]</scope>
    <source>
        <strain evidence="8 9">UAMH7299</strain>
    </source>
</reference>
<evidence type="ECO:0000313" key="9">
    <source>
        <dbReference type="Proteomes" id="UP000224634"/>
    </source>
</evidence>
<keyword evidence="5" id="KW-0677">Repeat</keyword>
<protein>
    <recommendedName>
        <fullName evidence="7">EDC4-like protein pdc1 beta-propeller domain-containing protein</fullName>
    </recommendedName>
</protein>
<dbReference type="PANTHER" id="PTHR15598">
    <property type="entry name" value="ENHANCER OF MRNA-DECAPPING PROTEIN 4"/>
    <property type="match status" value="1"/>
</dbReference>
<feature type="region of interest" description="Disordered" evidence="6">
    <location>
        <begin position="171"/>
        <end position="200"/>
    </location>
</feature>
<feature type="compositionally biased region" description="Polar residues" evidence="6">
    <location>
        <begin position="990"/>
        <end position="1009"/>
    </location>
</feature>
<evidence type="ECO:0000256" key="3">
    <source>
        <dbReference type="ARBA" id="ARBA00022490"/>
    </source>
</evidence>
<dbReference type="Gene3D" id="2.130.10.10">
    <property type="entry name" value="YVTN repeat-like/Quinoprotein amine dehydrogenase"/>
    <property type="match status" value="1"/>
</dbReference>
<evidence type="ECO:0000256" key="4">
    <source>
        <dbReference type="ARBA" id="ARBA00022574"/>
    </source>
</evidence>
<feature type="region of interest" description="Disordered" evidence="6">
    <location>
        <begin position="1"/>
        <end position="154"/>
    </location>
</feature>
<evidence type="ECO:0000256" key="5">
    <source>
        <dbReference type="ARBA" id="ARBA00022737"/>
    </source>
</evidence>
<feature type="region of interest" description="Disordered" evidence="6">
    <location>
        <begin position="976"/>
        <end position="1068"/>
    </location>
</feature>
<evidence type="ECO:0000313" key="8">
    <source>
        <dbReference type="EMBL" id="PGH15505.1"/>
    </source>
</evidence>
<keyword evidence="9" id="KW-1185">Reference proteome</keyword>
<feature type="compositionally biased region" description="Basic and acidic residues" evidence="6">
    <location>
        <begin position="312"/>
        <end position="325"/>
    </location>
</feature>
<feature type="compositionally biased region" description="Basic and acidic residues" evidence="6">
    <location>
        <begin position="1045"/>
        <end position="1055"/>
    </location>
</feature>
<dbReference type="STRING" id="1447883.A0A2B7Y2T6"/>
<dbReference type="InterPro" id="IPR036322">
    <property type="entry name" value="WD40_repeat_dom_sf"/>
</dbReference>
<dbReference type="FunFam" id="2.130.10.10:FF:000817">
    <property type="entry name" value="WGS project CABT00000000 data, contig 2.15"/>
    <property type="match status" value="1"/>
</dbReference>
<evidence type="ECO:0000256" key="2">
    <source>
        <dbReference type="ARBA" id="ARBA00009639"/>
    </source>
</evidence>
<feature type="compositionally biased region" description="Polar residues" evidence="6">
    <location>
        <begin position="1056"/>
        <end position="1066"/>
    </location>
</feature>
<feature type="domain" description="EDC4-like protein pdc1 beta-propeller" evidence="7">
    <location>
        <begin position="523"/>
        <end position="850"/>
    </location>
</feature>
<dbReference type="InterPro" id="IPR045152">
    <property type="entry name" value="EDC4-like"/>
</dbReference>
<comment type="subcellular location">
    <subcellularLocation>
        <location evidence="1">Cytoplasm</location>
        <location evidence="1">P-body</location>
    </subcellularLocation>
</comment>
<accession>A0A2B7Y2T6</accession>
<evidence type="ECO:0000259" key="7">
    <source>
        <dbReference type="Pfam" id="PF24106"/>
    </source>
</evidence>
<keyword evidence="4" id="KW-0853">WD repeat</keyword>
<comment type="similarity">
    <text evidence="2">Belongs to the WD repeat EDC4 family.</text>
</comment>
<dbReference type="EMBL" id="PDNA01000082">
    <property type="protein sequence ID" value="PGH15505.1"/>
    <property type="molecule type" value="Genomic_DNA"/>
</dbReference>
<feature type="compositionally biased region" description="Low complexity" evidence="6">
    <location>
        <begin position="22"/>
        <end position="31"/>
    </location>
</feature>
<proteinExistence type="inferred from homology"/>
<dbReference type="Proteomes" id="UP000224634">
    <property type="component" value="Unassembled WGS sequence"/>
</dbReference>
<name>A0A2B7Y2T6_POLH7</name>
<dbReference type="PANTHER" id="PTHR15598:SF5">
    <property type="entry name" value="ENHANCER OF MRNA-DECAPPING PROTEIN 4"/>
    <property type="match status" value="1"/>
</dbReference>
<dbReference type="GO" id="GO:0000932">
    <property type="term" value="C:P-body"/>
    <property type="evidence" value="ECO:0007669"/>
    <property type="project" value="UniProtKB-SubCell"/>
</dbReference>
<evidence type="ECO:0000256" key="6">
    <source>
        <dbReference type="SAM" id="MobiDB-lite"/>
    </source>
</evidence>
<feature type="compositionally biased region" description="Low complexity" evidence="6">
    <location>
        <begin position="100"/>
        <end position="120"/>
    </location>
</feature>
<keyword evidence="3" id="KW-0963">Cytoplasm</keyword>